<feature type="compositionally biased region" description="Polar residues" evidence="8">
    <location>
        <begin position="40"/>
        <end position="73"/>
    </location>
</feature>
<dbReference type="PANTHER" id="PTHR42800">
    <property type="entry name" value="EXOINULINASE INUD (AFU_ORTHOLOGUE AFUA_5G00480)"/>
    <property type="match status" value="1"/>
</dbReference>
<protein>
    <submittedName>
        <fullName evidence="11">Fructan hydrolase</fullName>
    </submittedName>
</protein>
<dbReference type="GO" id="GO:0004575">
    <property type="term" value="F:sucrose alpha-glucosidase activity"/>
    <property type="evidence" value="ECO:0007669"/>
    <property type="project" value="TreeGrafter"/>
</dbReference>
<feature type="compositionally biased region" description="Low complexity" evidence="8">
    <location>
        <begin position="200"/>
        <end position="220"/>
    </location>
</feature>
<comment type="caution">
    <text evidence="11">The sequence shown here is derived from an EMBL/GenBank/DDBJ whole genome shotgun (WGS) entry which is preliminary data.</text>
</comment>
<dbReference type="Proteomes" id="UP000051451">
    <property type="component" value="Unassembled WGS sequence"/>
</dbReference>
<evidence type="ECO:0000313" key="12">
    <source>
        <dbReference type="Proteomes" id="UP000051451"/>
    </source>
</evidence>
<name>A0A0R1VWA2_9LACO</name>
<dbReference type="InterPro" id="IPR019931">
    <property type="entry name" value="LPXTG_anchor"/>
</dbReference>
<dbReference type="InterPro" id="IPR023296">
    <property type="entry name" value="Glyco_hydro_beta-prop_sf"/>
</dbReference>
<dbReference type="AlphaFoldDB" id="A0A0R1VWA2"/>
<evidence type="ECO:0000256" key="7">
    <source>
        <dbReference type="ARBA" id="ARBA00023295"/>
    </source>
</evidence>
<dbReference type="NCBIfam" id="TIGR01167">
    <property type="entry name" value="LPXTG_anchor"/>
    <property type="match status" value="1"/>
</dbReference>
<dbReference type="NCBIfam" id="TIGR03715">
    <property type="entry name" value="KxYKxGKxW"/>
    <property type="match status" value="1"/>
</dbReference>
<feature type="compositionally biased region" description="Low complexity" evidence="8">
    <location>
        <begin position="74"/>
        <end position="187"/>
    </location>
</feature>
<dbReference type="InterPro" id="IPR001362">
    <property type="entry name" value="Glyco_hydro_32"/>
</dbReference>
<dbReference type="PATRIC" id="fig|1423750.3.peg.366"/>
<dbReference type="SMART" id="SM00640">
    <property type="entry name" value="Glyco_32"/>
    <property type="match status" value="1"/>
</dbReference>
<evidence type="ECO:0000256" key="9">
    <source>
        <dbReference type="SAM" id="Phobius"/>
    </source>
</evidence>
<dbReference type="Pfam" id="PF17966">
    <property type="entry name" value="Muc_B2"/>
    <property type="match status" value="2"/>
</dbReference>
<dbReference type="PANTHER" id="PTHR42800:SF1">
    <property type="entry name" value="EXOINULINASE INUD (AFU_ORTHOLOGUE AFUA_5G00480)"/>
    <property type="match status" value="1"/>
</dbReference>
<dbReference type="PROSITE" id="PS50847">
    <property type="entry name" value="GRAM_POS_ANCHORING"/>
    <property type="match status" value="1"/>
</dbReference>
<dbReference type="Gene3D" id="2.115.10.20">
    <property type="entry name" value="Glycosyl hydrolase domain, family 43"/>
    <property type="match status" value="1"/>
</dbReference>
<evidence type="ECO:0000256" key="5">
    <source>
        <dbReference type="ARBA" id="ARBA00022801"/>
    </source>
</evidence>
<dbReference type="STRING" id="1423750.FC89_GL000356"/>
<evidence type="ECO:0000256" key="4">
    <source>
        <dbReference type="ARBA" id="ARBA00022729"/>
    </source>
</evidence>
<keyword evidence="3" id="KW-0964">Secreted</keyword>
<comment type="similarity">
    <text evidence="1">Belongs to the glycosyl hydrolase 32 family.</text>
</comment>
<dbReference type="InterPro" id="IPR041495">
    <property type="entry name" value="Mub_B2"/>
</dbReference>
<dbReference type="Pfam" id="PF00251">
    <property type="entry name" value="Glyco_hydro_32N"/>
    <property type="match status" value="2"/>
</dbReference>
<keyword evidence="9" id="KW-0812">Transmembrane</keyword>
<keyword evidence="9" id="KW-1133">Transmembrane helix</keyword>
<gene>
    <name evidence="11" type="ORF">FC89_GL000356</name>
</gene>
<dbReference type="SUPFAM" id="SSF75005">
    <property type="entry name" value="Arabinanase/levansucrase/invertase"/>
    <property type="match status" value="1"/>
</dbReference>
<dbReference type="EMBL" id="AZGB01000009">
    <property type="protein sequence ID" value="KRM07046.1"/>
    <property type="molecule type" value="Genomic_DNA"/>
</dbReference>
<evidence type="ECO:0000259" key="10">
    <source>
        <dbReference type="PROSITE" id="PS50847"/>
    </source>
</evidence>
<dbReference type="InterPro" id="IPR022263">
    <property type="entry name" value="KxYKxGKxW"/>
</dbReference>
<feature type="domain" description="Gram-positive cocci surface proteins LPxTG" evidence="10">
    <location>
        <begin position="1123"/>
        <end position="1159"/>
    </location>
</feature>
<organism evidence="11 12">
    <name type="scientific">Liquorilactobacillus ghanensis DSM 18630</name>
    <dbReference type="NCBI Taxonomy" id="1423750"/>
    <lineage>
        <taxon>Bacteria</taxon>
        <taxon>Bacillati</taxon>
        <taxon>Bacillota</taxon>
        <taxon>Bacilli</taxon>
        <taxon>Lactobacillales</taxon>
        <taxon>Lactobacillaceae</taxon>
        <taxon>Liquorilactobacillus</taxon>
    </lineage>
</organism>
<dbReference type="GO" id="GO:0005737">
    <property type="term" value="C:cytoplasm"/>
    <property type="evidence" value="ECO:0007669"/>
    <property type="project" value="TreeGrafter"/>
</dbReference>
<feature type="region of interest" description="Disordered" evidence="8">
    <location>
        <begin position="40"/>
        <end position="222"/>
    </location>
</feature>
<keyword evidence="4" id="KW-0732">Signal</keyword>
<evidence type="ECO:0000256" key="1">
    <source>
        <dbReference type="ARBA" id="ARBA00009902"/>
    </source>
</evidence>
<dbReference type="Pfam" id="PF19258">
    <property type="entry name" value="KxYKxGKxW_sig"/>
    <property type="match status" value="1"/>
</dbReference>
<sequence>MYKSGKKWIFANIVVVTFGLETINLLPNVEASNVGNVNTENVRSTSTTNADSTSKSSTSITNADSTSKSSTSITNADSTSKSSTSAANADSTSKSSTSATNADSTSESSTSTTNVDSTSKSSTSATNTDSTSESSTSTTNADSTSKSSTSATNTDSTSESSTSTTNVDSTSESSTSAANADSTNKSSVAPAKIYSTGENSTKVSSVTNTVETTSSDVSTSEQYNEEYRNQFHYSPSKNWMNDPNGVFYDDTTGLYNLYYQYNPDGNQWGNMSWGHAVSTDMINWKEVGIAIPMLENQGKEDFTYTNTTGSLSSYGQVRYVGVPTTNGGNGAPDGKKMIFSGSIYVDKNNVSGLGKNAILAFYTANYSIGTRINDGKDNGLGTWLGYTGIQEQQLAYSLDGGKTFIQYSSDGNSSDPLPIIPVTASRGGDAANFRDPNVVYDEKNKDFYMTVVSDQQALIYKSKDLLHWTYSSNIVRQNDVGDGVWECPSLIPMTVAGTNDQKWVFCVSVQQGTHATGSGMQYYVGTMDANGKWSPESDQTMINPMTMDYGEDFYAGIPFANLKDGRTVMIAWESNWSYTGDSNTDPWYGNMTLPRELTLVKNTNSTDGYLLENQVVPEISHNEQNNVIPVQSANVNLSANELKKVNYSGHQYKISATFSWNKNNEPKSVGFKLRTSDDGKYDMFVGYDLTTKLLFVQRLNSGEPNMGNPRDHMNAYVDTEDGTITITVYVDETSVEVFANDGEKSITQNFFMRPEYIGNQDTGDIYLYSQDGKTAVTNLTVNPISSIWKENSAEVLYVDDTTGDVLSVQDLYGQSGTTDSYRTADTIKKYEAEGYALVSDNYPKMGTVYNQSNVIKMYKVHFIHNTEKSTEFKTVNEIVHYIYKNGKKAVDDYAATPIKFTRTVSIDAVTGDKTYGAWTPVKGTSFAAVVSPILKGYTADKLQIDKQIVNGNSKDLSSTVVYTKNSPVVTTESKTINEIVHYVYKNGEKAANDYVAIPIKFTRTVSTDAVTGDKTYGAWTAVKETDFAAVASPIIKGYTPNQTTITKINDVNENTPNIVKTVIYVKNEGAITSATSSSSVDSNNQSIIYGNSEGDNSNPKTVTNAVIRKGAVSNSKVSVKESLPQTGEERSDSISILGIILIALGSIGSLFGFRRKEIK</sequence>
<keyword evidence="7" id="KW-0326">Glycosidase</keyword>
<keyword evidence="5 11" id="KW-0378">Hydrolase</keyword>
<dbReference type="InterPro" id="IPR013320">
    <property type="entry name" value="ConA-like_dom_sf"/>
</dbReference>
<dbReference type="Pfam" id="PF08244">
    <property type="entry name" value="Glyco_hydro_32C"/>
    <property type="match status" value="1"/>
</dbReference>
<dbReference type="InterPro" id="IPR013148">
    <property type="entry name" value="Glyco_hydro_32_N"/>
</dbReference>
<dbReference type="InterPro" id="IPR018053">
    <property type="entry name" value="Glyco_hydro_32_AS"/>
</dbReference>
<dbReference type="Pfam" id="PF17965">
    <property type="entry name" value="MucBP_2"/>
    <property type="match status" value="1"/>
</dbReference>
<evidence type="ECO:0000256" key="3">
    <source>
        <dbReference type="ARBA" id="ARBA00022525"/>
    </source>
</evidence>
<evidence type="ECO:0000256" key="2">
    <source>
        <dbReference type="ARBA" id="ARBA00022512"/>
    </source>
</evidence>
<dbReference type="GO" id="GO:0005987">
    <property type="term" value="P:sucrose catabolic process"/>
    <property type="evidence" value="ECO:0007669"/>
    <property type="project" value="TreeGrafter"/>
</dbReference>
<evidence type="ECO:0000256" key="8">
    <source>
        <dbReference type="SAM" id="MobiDB-lite"/>
    </source>
</evidence>
<dbReference type="CDD" id="cd18622">
    <property type="entry name" value="GH32_Inu-like"/>
    <property type="match status" value="1"/>
</dbReference>
<feature type="transmembrane region" description="Helical" evidence="9">
    <location>
        <begin position="1134"/>
        <end position="1153"/>
    </location>
</feature>
<dbReference type="InterPro" id="IPR013189">
    <property type="entry name" value="Glyco_hydro_32_C"/>
</dbReference>
<keyword evidence="2" id="KW-0134">Cell wall</keyword>
<proteinExistence type="inferred from homology"/>
<evidence type="ECO:0000256" key="6">
    <source>
        <dbReference type="ARBA" id="ARBA00023088"/>
    </source>
</evidence>
<evidence type="ECO:0000313" key="11">
    <source>
        <dbReference type="EMBL" id="KRM07046.1"/>
    </source>
</evidence>
<accession>A0A0R1VWA2</accession>
<dbReference type="Pfam" id="PF00746">
    <property type="entry name" value="Gram_pos_anchor"/>
    <property type="match status" value="1"/>
</dbReference>
<keyword evidence="12" id="KW-1185">Reference proteome</keyword>
<keyword evidence="9" id="KW-0472">Membrane</keyword>
<dbReference type="SUPFAM" id="SSF49899">
    <property type="entry name" value="Concanavalin A-like lectins/glucanases"/>
    <property type="match status" value="1"/>
</dbReference>
<dbReference type="PROSITE" id="PS00609">
    <property type="entry name" value="GLYCOSYL_HYDROL_F32"/>
    <property type="match status" value="1"/>
</dbReference>
<dbReference type="Gene3D" id="2.60.40.4300">
    <property type="match status" value="2"/>
</dbReference>
<reference evidence="11 12" key="1">
    <citation type="journal article" date="2015" name="Genome Announc.">
        <title>Expanding the biotechnology potential of lactobacilli through comparative genomics of 213 strains and associated genera.</title>
        <authorList>
            <person name="Sun Z."/>
            <person name="Harris H.M."/>
            <person name="McCann A."/>
            <person name="Guo C."/>
            <person name="Argimon S."/>
            <person name="Zhang W."/>
            <person name="Yang X."/>
            <person name="Jeffery I.B."/>
            <person name="Cooney J.C."/>
            <person name="Kagawa T.F."/>
            <person name="Liu W."/>
            <person name="Song Y."/>
            <person name="Salvetti E."/>
            <person name="Wrobel A."/>
            <person name="Rasinkangas P."/>
            <person name="Parkhill J."/>
            <person name="Rea M.C."/>
            <person name="O'Sullivan O."/>
            <person name="Ritari J."/>
            <person name="Douillard F.P."/>
            <person name="Paul Ross R."/>
            <person name="Yang R."/>
            <person name="Briner A.E."/>
            <person name="Felis G.E."/>
            <person name="de Vos W.M."/>
            <person name="Barrangou R."/>
            <person name="Klaenhammer T.R."/>
            <person name="Caufield P.W."/>
            <person name="Cui Y."/>
            <person name="Zhang H."/>
            <person name="O'Toole P.W."/>
        </authorList>
    </citation>
    <scope>NUCLEOTIDE SEQUENCE [LARGE SCALE GENOMIC DNA]</scope>
    <source>
        <strain evidence="11 12">DSM 18630</strain>
    </source>
</reference>
<dbReference type="InterPro" id="IPR041558">
    <property type="entry name" value="MucBP_2"/>
</dbReference>
<dbReference type="Gene3D" id="3.10.20.470">
    <property type="match status" value="1"/>
</dbReference>
<dbReference type="Gene3D" id="2.60.120.560">
    <property type="entry name" value="Exo-inulinase, domain 1"/>
    <property type="match status" value="1"/>
</dbReference>
<keyword evidence="6" id="KW-0572">Peptidoglycan-anchor</keyword>